<evidence type="ECO:0000313" key="2">
    <source>
        <dbReference type="EMBL" id="KAG9064889.1"/>
    </source>
</evidence>
<feature type="compositionally biased region" description="Basic and acidic residues" evidence="1">
    <location>
        <begin position="118"/>
        <end position="128"/>
    </location>
</feature>
<dbReference type="Proteomes" id="UP000707451">
    <property type="component" value="Unassembled WGS sequence"/>
</dbReference>
<sequence>MTPTCTLVFEIPELAGLVVSFLSPWNISNLMQTSRQMHATMEPWFYHNLITIHRTGKVGLLQSPDSLTALARNFHHTKRWETDLYYLVQFFHAITPALKPAAATTLALGELEKEQELLPLQEKEREGNDPSTSPTYPLPAPSSPLAATVTTTAKTTTAQQLAPPTGTDWYIPVSMPPMTLITKLDICLESKVCRMQPACDFDRWSQYSTIDYLCATLTRLPHLRELSLSQLSLWDGMRARAFVLTLRKMTSLRHLRVLLSQSGMSSELASLLLFGCPQSIRSLDINKDEEEGSLQMNRIDEPQTTTAIMEEIAIIKDEVQARGETTPLIHLRDLHLCNVPTLTTHEDLYAVFGRCPNVENLHLRWQFIADTLDGAKIARMCPKIRNITYWNPATLCIVEEWPYKLSLTLPEHQLKTFRHHGTDTPLEGDLVGLALMRHARSLQDVRIQNRVPSKSIGMILEYCEALEVLNVRDSTMGLEDAIAGPWACLRLRELQLDIDTMIPRKPSYLRPPPSRRSAKEKQLFDRLEILYRQIGKLTNLRYLHLGNPTRNYNKRSTEKYIQPFPGLLRLSDKEKRTVPGYLELLSGLTRLKEIHGSVAPETPYHKMEVDAKEVNWILEHWPEFAEASFFPTWRSKNRHPRWYLYR</sequence>
<feature type="region of interest" description="Disordered" evidence="1">
    <location>
        <begin position="118"/>
        <end position="143"/>
    </location>
</feature>
<dbReference type="InterPro" id="IPR032675">
    <property type="entry name" value="LRR_dom_sf"/>
</dbReference>
<dbReference type="OrthoDB" id="2396405at2759"/>
<evidence type="ECO:0008006" key="4">
    <source>
        <dbReference type="Google" id="ProtNLM"/>
    </source>
</evidence>
<reference evidence="2" key="1">
    <citation type="submission" date="2021-06" db="EMBL/GenBank/DDBJ databases">
        <title>Genome Sequence of Mortierella hyaline Strain SCG-10, a Cold-Adapted, Nitrate-Reducing Fungus Isolated from Soil in Minnesota, USA.</title>
        <authorList>
            <person name="Aldossari N."/>
        </authorList>
    </citation>
    <scope>NUCLEOTIDE SEQUENCE</scope>
    <source>
        <strain evidence="2">SCG-10</strain>
    </source>
</reference>
<dbReference type="Gene3D" id="3.80.10.10">
    <property type="entry name" value="Ribonuclease Inhibitor"/>
    <property type="match status" value="1"/>
</dbReference>
<evidence type="ECO:0000256" key="1">
    <source>
        <dbReference type="SAM" id="MobiDB-lite"/>
    </source>
</evidence>
<dbReference type="AlphaFoldDB" id="A0A9P7XRZ7"/>
<evidence type="ECO:0000313" key="3">
    <source>
        <dbReference type="Proteomes" id="UP000707451"/>
    </source>
</evidence>
<comment type="caution">
    <text evidence="2">The sequence shown here is derived from an EMBL/GenBank/DDBJ whole genome shotgun (WGS) entry which is preliminary data.</text>
</comment>
<proteinExistence type="predicted"/>
<dbReference type="SUPFAM" id="SSF52047">
    <property type="entry name" value="RNI-like"/>
    <property type="match status" value="1"/>
</dbReference>
<gene>
    <name evidence="2" type="ORF">KI688_003151</name>
</gene>
<protein>
    <recommendedName>
        <fullName evidence="4">F-box domain-containing protein</fullName>
    </recommendedName>
</protein>
<dbReference type="EMBL" id="JAHRHY010000013">
    <property type="protein sequence ID" value="KAG9064889.1"/>
    <property type="molecule type" value="Genomic_DNA"/>
</dbReference>
<keyword evidence="3" id="KW-1185">Reference proteome</keyword>
<name>A0A9P7XRZ7_9FUNG</name>
<organism evidence="2 3">
    <name type="scientific">Linnemannia hyalina</name>
    <dbReference type="NCBI Taxonomy" id="64524"/>
    <lineage>
        <taxon>Eukaryota</taxon>
        <taxon>Fungi</taxon>
        <taxon>Fungi incertae sedis</taxon>
        <taxon>Mucoromycota</taxon>
        <taxon>Mortierellomycotina</taxon>
        <taxon>Mortierellomycetes</taxon>
        <taxon>Mortierellales</taxon>
        <taxon>Mortierellaceae</taxon>
        <taxon>Linnemannia</taxon>
    </lineage>
</organism>
<accession>A0A9P7XRZ7</accession>